<dbReference type="AlphaFoldDB" id="A0AAD7PUP8"/>
<dbReference type="GO" id="GO:0015211">
    <property type="term" value="F:purine nucleoside transmembrane transporter activity"/>
    <property type="evidence" value="ECO:0007669"/>
    <property type="project" value="InterPro"/>
</dbReference>
<evidence type="ECO:0000256" key="1">
    <source>
        <dbReference type="ARBA" id="ARBA00004370"/>
    </source>
</evidence>
<comment type="similarity">
    <text evidence="2">Belongs to the purine permeases (TC 2.A.7.14) family.</text>
</comment>
<dbReference type="EMBL" id="JARAOO010000005">
    <property type="protein sequence ID" value="KAJ7968876.1"/>
    <property type="molecule type" value="Genomic_DNA"/>
</dbReference>
<feature type="transmembrane region" description="Helical" evidence="7">
    <location>
        <begin position="165"/>
        <end position="183"/>
    </location>
</feature>
<evidence type="ECO:0000256" key="7">
    <source>
        <dbReference type="SAM" id="Phobius"/>
    </source>
</evidence>
<dbReference type="Proteomes" id="UP001163823">
    <property type="component" value="Chromosome 5"/>
</dbReference>
<organism evidence="8 9">
    <name type="scientific">Quillaja saponaria</name>
    <name type="common">Soap bark tree</name>
    <dbReference type="NCBI Taxonomy" id="32244"/>
    <lineage>
        <taxon>Eukaryota</taxon>
        <taxon>Viridiplantae</taxon>
        <taxon>Streptophyta</taxon>
        <taxon>Embryophyta</taxon>
        <taxon>Tracheophyta</taxon>
        <taxon>Spermatophyta</taxon>
        <taxon>Magnoliopsida</taxon>
        <taxon>eudicotyledons</taxon>
        <taxon>Gunneridae</taxon>
        <taxon>Pentapetalae</taxon>
        <taxon>rosids</taxon>
        <taxon>fabids</taxon>
        <taxon>Fabales</taxon>
        <taxon>Quillajaceae</taxon>
        <taxon>Quillaja</taxon>
    </lineage>
</organism>
<comment type="subcellular location">
    <subcellularLocation>
        <location evidence="1">Membrane</location>
    </subcellularLocation>
</comment>
<protein>
    <submittedName>
        <fullName evidence="8">Purine permease</fullName>
    </submittedName>
</protein>
<comment type="caution">
    <text evidence="8">The sequence shown here is derived from an EMBL/GenBank/DDBJ whole genome shotgun (WGS) entry which is preliminary data.</text>
</comment>
<dbReference type="PANTHER" id="PTHR31376:SF17">
    <property type="entry name" value="PURINE PERMEASE 21-RELATED"/>
    <property type="match status" value="1"/>
</dbReference>
<evidence type="ECO:0000313" key="8">
    <source>
        <dbReference type="EMBL" id="KAJ7968876.1"/>
    </source>
</evidence>
<accession>A0AAD7PUP8</accession>
<sequence>MNSLVLLTISSTLLVFQPDSSGPKGVSKGKYAIGFICTVSASAAYALVLSLTQLAFKKVMKREGFKVIVDMIIYQSLVASSATLVGLFASGQWKSIKSEMDGFELGKASYVLTLSWTAITWQLFSIGCIGLIFEVSSLFSNAISVLGLPIVPVLAVIFFQDKMHGIKVISLVLAIWGFVSYVYQHYLEEFNSNSENRNGSNVSKGLLPEEVNG</sequence>
<feature type="transmembrane region" description="Helical" evidence="7">
    <location>
        <begin position="68"/>
        <end position="89"/>
    </location>
</feature>
<reference evidence="8" key="1">
    <citation type="journal article" date="2023" name="Science">
        <title>Elucidation of the pathway for biosynthesis of saponin adjuvants from the soapbark tree.</title>
        <authorList>
            <person name="Reed J."/>
            <person name="Orme A."/>
            <person name="El-Demerdash A."/>
            <person name="Owen C."/>
            <person name="Martin L.B.B."/>
            <person name="Misra R.C."/>
            <person name="Kikuchi S."/>
            <person name="Rejzek M."/>
            <person name="Martin A.C."/>
            <person name="Harkess A."/>
            <person name="Leebens-Mack J."/>
            <person name="Louveau T."/>
            <person name="Stephenson M.J."/>
            <person name="Osbourn A."/>
        </authorList>
    </citation>
    <scope>NUCLEOTIDE SEQUENCE</scope>
    <source>
        <strain evidence="8">S10</strain>
    </source>
</reference>
<evidence type="ECO:0000256" key="6">
    <source>
        <dbReference type="ARBA" id="ARBA00023136"/>
    </source>
</evidence>
<keyword evidence="6 7" id="KW-0472">Membrane</keyword>
<evidence type="ECO:0000256" key="4">
    <source>
        <dbReference type="ARBA" id="ARBA00022692"/>
    </source>
</evidence>
<dbReference type="KEGG" id="qsa:O6P43_012914"/>
<dbReference type="Pfam" id="PF16913">
    <property type="entry name" value="PUNUT"/>
    <property type="match status" value="1"/>
</dbReference>
<gene>
    <name evidence="8" type="ORF">O6P43_012914</name>
</gene>
<proteinExistence type="inferred from homology"/>
<feature type="transmembrane region" description="Helical" evidence="7">
    <location>
        <begin position="109"/>
        <end position="133"/>
    </location>
</feature>
<dbReference type="GO" id="GO:0005345">
    <property type="term" value="F:purine nucleobase transmembrane transporter activity"/>
    <property type="evidence" value="ECO:0007669"/>
    <property type="project" value="UniProtKB-ARBA"/>
</dbReference>
<dbReference type="PANTHER" id="PTHR31376">
    <property type="entry name" value="OS09G0467300 PROTEIN-RELATED"/>
    <property type="match status" value="1"/>
</dbReference>
<name>A0AAD7PUP8_QUISA</name>
<keyword evidence="5 7" id="KW-1133">Transmembrane helix</keyword>
<feature type="transmembrane region" description="Helical" evidence="7">
    <location>
        <begin position="138"/>
        <end position="159"/>
    </location>
</feature>
<evidence type="ECO:0000256" key="2">
    <source>
        <dbReference type="ARBA" id="ARBA00006213"/>
    </source>
</evidence>
<keyword evidence="4 7" id="KW-0812">Transmembrane</keyword>
<dbReference type="InterPro" id="IPR030182">
    <property type="entry name" value="PUP_plant"/>
</dbReference>
<feature type="transmembrane region" description="Helical" evidence="7">
    <location>
        <begin position="31"/>
        <end position="56"/>
    </location>
</feature>
<evidence type="ECO:0000313" key="9">
    <source>
        <dbReference type="Proteomes" id="UP001163823"/>
    </source>
</evidence>
<evidence type="ECO:0000256" key="3">
    <source>
        <dbReference type="ARBA" id="ARBA00022448"/>
    </source>
</evidence>
<keyword evidence="3" id="KW-0813">Transport</keyword>
<keyword evidence="9" id="KW-1185">Reference proteome</keyword>
<evidence type="ECO:0000256" key="5">
    <source>
        <dbReference type="ARBA" id="ARBA00022989"/>
    </source>
</evidence>
<dbReference type="GO" id="GO:0016020">
    <property type="term" value="C:membrane"/>
    <property type="evidence" value="ECO:0007669"/>
    <property type="project" value="UniProtKB-SubCell"/>
</dbReference>